<reference evidence="1 2" key="1">
    <citation type="submission" date="2018-05" db="EMBL/GenBank/DDBJ databases">
        <title>complete genome sequence of Aquabacterium olei NBRC 110486.</title>
        <authorList>
            <person name="Tang B."/>
            <person name="Chang J."/>
            <person name="Zhang L."/>
            <person name="Yang H."/>
        </authorList>
    </citation>
    <scope>NUCLEOTIDE SEQUENCE [LARGE SCALE GENOMIC DNA]</scope>
    <source>
        <strain evidence="1 2">NBRC 110486</strain>
    </source>
</reference>
<gene>
    <name evidence="1" type="ORF">DEH84_08490</name>
</gene>
<dbReference type="EMBL" id="CP029210">
    <property type="protein sequence ID" value="AWI53460.1"/>
    <property type="molecule type" value="Genomic_DNA"/>
</dbReference>
<dbReference type="Pfam" id="PF10604">
    <property type="entry name" value="Polyketide_cyc2"/>
    <property type="match status" value="1"/>
</dbReference>
<dbReference type="AlphaFoldDB" id="A0A2U8FR71"/>
<name>A0A2U8FR71_9BURK</name>
<proteinExistence type="predicted"/>
<dbReference type="KEGG" id="aon:DEH84_08490"/>
<organism evidence="1 2">
    <name type="scientific">Aquabacterium olei</name>
    <dbReference type="NCBI Taxonomy" id="1296669"/>
    <lineage>
        <taxon>Bacteria</taxon>
        <taxon>Pseudomonadati</taxon>
        <taxon>Pseudomonadota</taxon>
        <taxon>Betaproteobacteria</taxon>
        <taxon>Burkholderiales</taxon>
        <taxon>Aquabacterium</taxon>
    </lineage>
</organism>
<dbReference type="Proteomes" id="UP000244892">
    <property type="component" value="Chromosome"/>
</dbReference>
<evidence type="ECO:0000313" key="1">
    <source>
        <dbReference type="EMBL" id="AWI53460.1"/>
    </source>
</evidence>
<dbReference type="Gene3D" id="3.30.530.20">
    <property type="match status" value="1"/>
</dbReference>
<accession>A0A2U8FR71</accession>
<dbReference type="RefSeq" id="WP_109036467.1">
    <property type="nucleotide sequence ID" value="NZ_CP029210.1"/>
</dbReference>
<sequence length="166" mass="18596">MSDYRFHREATATLAAPVEVVFALLDDPAHIGAHMGRRSAMMAGALMRTETDTRQGQAVGSVIRMAGRVLGVNLTLEEAVIERVPPRRKVWETLGDPKLLVIGRYRMGFDLTPVANKVDLKVWIDYDLPARGVPRWLRVPLGRVYADWCVRQMVREAAQAFGGERP</sequence>
<dbReference type="InterPro" id="IPR019587">
    <property type="entry name" value="Polyketide_cyclase/dehydratase"/>
</dbReference>
<dbReference type="OrthoDB" id="8904593at2"/>
<dbReference type="InterPro" id="IPR023393">
    <property type="entry name" value="START-like_dom_sf"/>
</dbReference>
<protein>
    <submittedName>
        <fullName evidence="1">Polyketide cyclase</fullName>
    </submittedName>
</protein>
<evidence type="ECO:0000313" key="2">
    <source>
        <dbReference type="Proteomes" id="UP000244892"/>
    </source>
</evidence>
<dbReference type="SUPFAM" id="SSF55961">
    <property type="entry name" value="Bet v1-like"/>
    <property type="match status" value="1"/>
</dbReference>
<keyword evidence="2" id="KW-1185">Reference proteome</keyword>